<evidence type="ECO:0000313" key="10">
    <source>
        <dbReference type="EMBL" id="PTQ45437.1"/>
    </source>
</evidence>
<evidence type="ECO:0000256" key="5">
    <source>
        <dbReference type="ARBA" id="ARBA00023242"/>
    </source>
</evidence>
<keyword evidence="11" id="KW-1185">Reference proteome</keyword>
<proteinExistence type="inferred from homology"/>
<reference evidence="11" key="1">
    <citation type="journal article" date="2017" name="Cell">
        <title>Insights into land plant evolution garnered from the Marchantia polymorpha genome.</title>
        <authorList>
            <person name="Bowman J.L."/>
            <person name="Kohchi T."/>
            <person name="Yamato K.T."/>
            <person name="Jenkins J."/>
            <person name="Shu S."/>
            <person name="Ishizaki K."/>
            <person name="Yamaoka S."/>
            <person name="Nishihama R."/>
            <person name="Nakamura Y."/>
            <person name="Berger F."/>
            <person name="Adam C."/>
            <person name="Aki S.S."/>
            <person name="Althoff F."/>
            <person name="Araki T."/>
            <person name="Arteaga-Vazquez M.A."/>
            <person name="Balasubrmanian S."/>
            <person name="Barry K."/>
            <person name="Bauer D."/>
            <person name="Boehm C.R."/>
            <person name="Briginshaw L."/>
            <person name="Caballero-Perez J."/>
            <person name="Catarino B."/>
            <person name="Chen F."/>
            <person name="Chiyoda S."/>
            <person name="Chovatia M."/>
            <person name="Davies K.M."/>
            <person name="Delmans M."/>
            <person name="Demura T."/>
            <person name="Dierschke T."/>
            <person name="Dolan L."/>
            <person name="Dorantes-Acosta A.E."/>
            <person name="Eklund D.M."/>
            <person name="Florent S.N."/>
            <person name="Flores-Sandoval E."/>
            <person name="Fujiyama A."/>
            <person name="Fukuzawa H."/>
            <person name="Galik B."/>
            <person name="Grimanelli D."/>
            <person name="Grimwood J."/>
            <person name="Grossniklaus U."/>
            <person name="Hamada T."/>
            <person name="Haseloff J."/>
            <person name="Hetherington A.J."/>
            <person name="Higo A."/>
            <person name="Hirakawa Y."/>
            <person name="Hundley H.N."/>
            <person name="Ikeda Y."/>
            <person name="Inoue K."/>
            <person name="Inoue S.I."/>
            <person name="Ishida S."/>
            <person name="Jia Q."/>
            <person name="Kakita M."/>
            <person name="Kanazawa T."/>
            <person name="Kawai Y."/>
            <person name="Kawashima T."/>
            <person name="Kennedy M."/>
            <person name="Kinose K."/>
            <person name="Kinoshita T."/>
            <person name="Kohara Y."/>
            <person name="Koide E."/>
            <person name="Komatsu K."/>
            <person name="Kopischke S."/>
            <person name="Kubo M."/>
            <person name="Kyozuka J."/>
            <person name="Lagercrantz U."/>
            <person name="Lin S.S."/>
            <person name="Lindquist E."/>
            <person name="Lipzen A.M."/>
            <person name="Lu C.W."/>
            <person name="De Luna E."/>
            <person name="Martienssen R.A."/>
            <person name="Minamino N."/>
            <person name="Mizutani M."/>
            <person name="Mizutani M."/>
            <person name="Mochizuki N."/>
            <person name="Monte I."/>
            <person name="Mosher R."/>
            <person name="Nagasaki H."/>
            <person name="Nakagami H."/>
            <person name="Naramoto S."/>
            <person name="Nishitani K."/>
            <person name="Ohtani M."/>
            <person name="Okamoto T."/>
            <person name="Okumura M."/>
            <person name="Phillips J."/>
            <person name="Pollak B."/>
            <person name="Reinders A."/>
            <person name="Rovekamp M."/>
            <person name="Sano R."/>
            <person name="Sawa S."/>
            <person name="Schmid M.W."/>
            <person name="Shirakawa M."/>
            <person name="Solano R."/>
            <person name="Spunde A."/>
            <person name="Suetsugu N."/>
            <person name="Sugano S."/>
            <person name="Sugiyama A."/>
            <person name="Sun R."/>
            <person name="Suzuki Y."/>
            <person name="Takenaka M."/>
            <person name="Takezawa D."/>
            <person name="Tomogane H."/>
            <person name="Tsuzuki M."/>
            <person name="Ueda T."/>
            <person name="Umeda M."/>
            <person name="Ward J.M."/>
            <person name="Watanabe Y."/>
            <person name="Yazaki K."/>
            <person name="Yokoyama R."/>
            <person name="Yoshitake Y."/>
            <person name="Yotsui I."/>
            <person name="Zachgo S."/>
            <person name="Schmutz J."/>
        </authorList>
    </citation>
    <scope>NUCLEOTIDE SEQUENCE [LARGE SCALE GENOMIC DNA]</scope>
    <source>
        <strain evidence="11">Tak-1</strain>
    </source>
</reference>
<evidence type="ECO:0000256" key="4">
    <source>
        <dbReference type="ARBA" id="ARBA00023163"/>
    </source>
</evidence>
<protein>
    <recommendedName>
        <fullName evidence="6">Enhancer of polycomb-like protein</fullName>
    </recommendedName>
</protein>
<accession>A0A2R6XH47</accession>
<feature type="coiled-coil region" evidence="7">
    <location>
        <begin position="246"/>
        <end position="286"/>
    </location>
</feature>
<dbReference type="Proteomes" id="UP000244005">
    <property type="component" value="Unassembled WGS sequence"/>
</dbReference>
<gene>
    <name evidence="10" type="ORF">MARPO_0014s0003</name>
</gene>
<dbReference type="InterPro" id="IPR024943">
    <property type="entry name" value="Enhancer_polycomb"/>
</dbReference>
<dbReference type="GO" id="GO:0006357">
    <property type="term" value="P:regulation of transcription by RNA polymerase II"/>
    <property type="evidence" value="ECO:0000318"/>
    <property type="project" value="GO_Central"/>
</dbReference>
<organism evidence="10 11">
    <name type="scientific">Marchantia polymorpha</name>
    <name type="common">Common liverwort</name>
    <name type="synonym">Marchantia aquatica</name>
    <dbReference type="NCBI Taxonomy" id="3197"/>
    <lineage>
        <taxon>Eukaryota</taxon>
        <taxon>Viridiplantae</taxon>
        <taxon>Streptophyta</taxon>
        <taxon>Embryophyta</taxon>
        <taxon>Marchantiophyta</taxon>
        <taxon>Marchantiopsida</taxon>
        <taxon>Marchantiidae</taxon>
        <taxon>Marchantiales</taxon>
        <taxon>Marchantiaceae</taxon>
        <taxon>Marchantia</taxon>
    </lineage>
</organism>
<sequence>MSRLSFRPRPLDIHKKLPIVKSVKDLDSDEGPGVSRTVHHNHIALDAENELVLSTPTRRGGAEIPTPQFVVVESYERDYTRSFNQPPSYLRGRGARSEATEFVEYDLDDEDEDWLLQLNAERRILSPERFEWMLYRLECMDHKARERTGGVPATQGVVVPVLLQREVAIDTLRPQISRQAVLTAVYDFWKSKRDRWQKPILRRLQPPPPVNDTNPFNVFRPREKVHRPHTRRMQRRENDVSSFEKLRQVRLNLEQSRNLILALQKREEKKRELMECEANLQRVQLRLKHDARLDDDGFLATNTSNSQPSRKFVPSKRGEDGHGLVQRYGSGVGAQDQIDGQGVGVRNPSEVPTASGDCIVGDQMDRLKHKRKRRRLPVPRGRPMRRIKVMDSLEPVLLFTKPLDSEKLAAAGINPPKEPSLENGLTASPYQFHGRIGRGGRIIFDRWNPLTRTPIGSSSVVPSPSTFRTSPTAERFHAPPPPRLDVHATTPLHSNNTPVAGVVEHTSSTNAPPP</sequence>
<dbReference type="OrthoDB" id="435275at2759"/>
<feature type="region of interest" description="Disordered" evidence="8">
    <location>
        <begin position="298"/>
        <end position="320"/>
    </location>
</feature>
<dbReference type="EMBL" id="KZ772686">
    <property type="protein sequence ID" value="PTQ45437.1"/>
    <property type="molecule type" value="Genomic_DNA"/>
</dbReference>
<keyword evidence="7" id="KW-0175">Coiled coil</keyword>
<keyword evidence="3 6" id="KW-0805">Transcription regulation</keyword>
<dbReference type="InterPro" id="IPR019542">
    <property type="entry name" value="Enhancer_polycomb-like_N"/>
</dbReference>
<evidence type="ECO:0000313" key="11">
    <source>
        <dbReference type="Proteomes" id="UP000244005"/>
    </source>
</evidence>
<name>A0A2R6XH47_MARPO</name>
<dbReference type="PANTHER" id="PTHR14898">
    <property type="entry name" value="ENHANCER OF POLYCOMB"/>
    <property type="match status" value="1"/>
</dbReference>
<evidence type="ECO:0000256" key="8">
    <source>
        <dbReference type="SAM" id="MobiDB-lite"/>
    </source>
</evidence>
<evidence type="ECO:0000259" key="9">
    <source>
        <dbReference type="Pfam" id="PF10513"/>
    </source>
</evidence>
<dbReference type="GO" id="GO:0035267">
    <property type="term" value="C:NuA4 histone acetyltransferase complex"/>
    <property type="evidence" value="ECO:0007669"/>
    <property type="project" value="InterPro"/>
</dbReference>
<dbReference type="Gramene" id="Mp1g12250.1">
    <property type="protein sequence ID" value="Mp1g12250.1.cds"/>
    <property type="gene ID" value="Mp1g12250"/>
</dbReference>
<feature type="region of interest" description="Disordered" evidence="8">
    <location>
        <begin position="455"/>
        <end position="514"/>
    </location>
</feature>
<comment type="similarity">
    <text evidence="2 6">Belongs to the enhancer of polycomb family.</text>
</comment>
<evidence type="ECO:0000256" key="3">
    <source>
        <dbReference type="ARBA" id="ARBA00023015"/>
    </source>
</evidence>
<evidence type="ECO:0000256" key="7">
    <source>
        <dbReference type="SAM" id="Coils"/>
    </source>
</evidence>
<dbReference type="GO" id="GO:0005634">
    <property type="term" value="C:nucleus"/>
    <property type="evidence" value="ECO:0007669"/>
    <property type="project" value="UniProtKB-SubCell"/>
</dbReference>
<feature type="compositionally biased region" description="Polar residues" evidence="8">
    <location>
        <begin position="300"/>
        <end position="309"/>
    </location>
</feature>
<keyword evidence="4 6" id="KW-0804">Transcription</keyword>
<feature type="region of interest" description="Disordered" evidence="8">
    <location>
        <begin position="332"/>
        <end position="357"/>
    </location>
</feature>
<dbReference type="Pfam" id="PF10513">
    <property type="entry name" value="EPL1"/>
    <property type="match status" value="1"/>
</dbReference>
<comment type="subcellular location">
    <subcellularLocation>
        <location evidence="1 6">Nucleus</location>
    </subcellularLocation>
</comment>
<evidence type="ECO:0000256" key="6">
    <source>
        <dbReference type="RuleBase" id="RU361124"/>
    </source>
</evidence>
<feature type="domain" description="Enhancer of polycomb-like N-terminal" evidence="9">
    <location>
        <begin position="52"/>
        <end position="138"/>
    </location>
</feature>
<feature type="compositionally biased region" description="Polar residues" evidence="8">
    <location>
        <begin position="505"/>
        <end position="514"/>
    </location>
</feature>
<dbReference type="OMA" id="YWAAKRQ"/>
<keyword evidence="5 6" id="KW-0539">Nucleus</keyword>
<dbReference type="GO" id="GO:0032777">
    <property type="term" value="C:piccolo histone acetyltransferase complex"/>
    <property type="evidence" value="ECO:0000318"/>
    <property type="project" value="GO_Central"/>
</dbReference>
<evidence type="ECO:0000256" key="2">
    <source>
        <dbReference type="ARBA" id="ARBA00008035"/>
    </source>
</evidence>
<evidence type="ECO:0000256" key="1">
    <source>
        <dbReference type="ARBA" id="ARBA00004123"/>
    </source>
</evidence>
<dbReference type="AlphaFoldDB" id="A0A2R6XH47"/>
<feature type="compositionally biased region" description="Low complexity" evidence="8">
    <location>
        <begin position="455"/>
        <end position="472"/>
    </location>
</feature>